<dbReference type="Proteomes" id="UP000430120">
    <property type="component" value="Unassembled WGS sequence"/>
</dbReference>
<evidence type="ECO:0000259" key="1">
    <source>
        <dbReference type="Pfam" id="PF03102"/>
    </source>
</evidence>
<dbReference type="PANTHER" id="PTHR42966">
    <property type="entry name" value="N-ACETYLNEURAMINATE SYNTHASE"/>
    <property type="match status" value="1"/>
</dbReference>
<dbReference type="CDD" id="cd11611">
    <property type="entry name" value="SAF"/>
    <property type="match status" value="1"/>
</dbReference>
<dbReference type="SUPFAM" id="SSF51182">
    <property type="entry name" value="RmlC-like cupins"/>
    <property type="match status" value="1"/>
</dbReference>
<feature type="domain" description="PseI/NeuA/B-like" evidence="1">
    <location>
        <begin position="42"/>
        <end position="260"/>
    </location>
</feature>
<evidence type="ECO:0000313" key="5">
    <source>
        <dbReference type="Proteomes" id="UP000430120"/>
    </source>
</evidence>
<dbReference type="InterPro" id="IPR014710">
    <property type="entry name" value="RmlC-like_jellyroll"/>
</dbReference>
<dbReference type="InterPro" id="IPR013132">
    <property type="entry name" value="PseI/NeuA/B-like_N"/>
</dbReference>
<dbReference type="AlphaFoldDB" id="A0A643F8H2"/>
<dbReference type="Pfam" id="PF03102">
    <property type="entry name" value="NeuB"/>
    <property type="match status" value="1"/>
</dbReference>
<dbReference type="Pfam" id="PF07883">
    <property type="entry name" value="Cupin_2"/>
    <property type="match status" value="1"/>
</dbReference>
<gene>
    <name evidence="4" type="ORF">F7Q92_16755</name>
</gene>
<keyword evidence="5" id="KW-1185">Reference proteome</keyword>
<dbReference type="InterPro" id="IPR013096">
    <property type="entry name" value="Cupin_2"/>
</dbReference>
<accession>A0A643F8H2</accession>
<dbReference type="Pfam" id="PF08666">
    <property type="entry name" value="SAF"/>
    <property type="match status" value="1"/>
</dbReference>
<dbReference type="EMBL" id="VZPB01000049">
    <property type="protein sequence ID" value="KAB0577403.1"/>
    <property type="molecule type" value="Genomic_DNA"/>
</dbReference>
<feature type="domain" description="SAF" evidence="3">
    <location>
        <begin position="280"/>
        <end position="338"/>
    </location>
</feature>
<dbReference type="InterPro" id="IPR013785">
    <property type="entry name" value="Aldolase_TIM"/>
</dbReference>
<sequence length="498" mass="56483">MPPRLVTFEMANNHMGDLDHGLRIIREFAAVSREFPEFSFAMKLQYRDLDSFIHPAMRGREDVKYIKRFSETRLSRAQFDSLVEETRRQGLLTMSTPFDEASVDVIEAQGLDIIKVASCSFGDWPLIERIVRTDRPIIASTAGASVATLDNMVSFLRHRDKAFALLHCVAEYPAPDEHMQLSQIDFLRQRYPGLRVGFSTHEHPDHADLVAMAVAKGADIFEKHVAVGTPEYPVNGYSATPEQVRRWLASARRAFAICGSPSERAPVNTAEQDSLRSLRRGVFVRRPIDAGQTLENADVYFAFPPEPGQITANEWSKYSRFVAREPIAADGAVTLANTEQSDRRARILDIACRVRELLQHSRITVPGGVDLEISHHYGLERFDEVGLTMFTVVNRGYCKKLLVSLPGQLHPEQLHRRKEETFHILFGEIEISLDGKLQRCKEGEVINIEPGVRHAFSTRTGAVIEEISSTHFADDSFYTDEAINLNRDRKTRLMYWLN</sequence>
<dbReference type="SUPFAM" id="SSF51569">
    <property type="entry name" value="Aldolase"/>
    <property type="match status" value="1"/>
</dbReference>
<dbReference type="GO" id="GO:0047444">
    <property type="term" value="F:N-acylneuraminate-9-phosphate synthase activity"/>
    <property type="evidence" value="ECO:0007669"/>
    <property type="project" value="TreeGrafter"/>
</dbReference>
<evidence type="ECO:0000259" key="2">
    <source>
        <dbReference type="Pfam" id="PF07883"/>
    </source>
</evidence>
<evidence type="ECO:0000259" key="3">
    <source>
        <dbReference type="Pfam" id="PF08666"/>
    </source>
</evidence>
<proteinExistence type="predicted"/>
<evidence type="ECO:0000313" key="4">
    <source>
        <dbReference type="EMBL" id="KAB0577403.1"/>
    </source>
</evidence>
<dbReference type="Gene3D" id="3.20.20.70">
    <property type="entry name" value="Aldolase class I"/>
    <property type="match status" value="1"/>
</dbReference>
<dbReference type="InterPro" id="IPR011051">
    <property type="entry name" value="RmlC_Cupin_sf"/>
</dbReference>
<reference evidence="4 5" key="1">
    <citation type="submission" date="2019-09" db="EMBL/GenBank/DDBJ databases">
        <title>Draft genome sequences of 48 bacterial type strains from the CCUG.</title>
        <authorList>
            <person name="Tunovic T."/>
            <person name="Pineiro-Iglesias B."/>
            <person name="Unosson C."/>
            <person name="Inganas E."/>
            <person name="Ohlen M."/>
            <person name="Cardew S."/>
            <person name="Jensie-Markopoulos S."/>
            <person name="Salva-Serra F."/>
            <person name="Jaen-Luchoro D."/>
            <person name="Karlsson R."/>
            <person name="Svensson-Stadler L."/>
            <person name="Chun J."/>
            <person name="Moore E."/>
        </authorList>
    </citation>
    <scope>NUCLEOTIDE SEQUENCE [LARGE SCALE GENOMIC DNA]</scope>
    <source>
        <strain evidence="4 5">CCUG 30977</strain>
    </source>
</reference>
<dbReference type="PANTHER" id="PTHR42966:SF1">
    <property type="entry name" value="SIALIC ACID SYNTHASE"/>
    <property type="match status" value="1"/>
</dbReference>
<dbReference type="Gene3D" id="3.90.1210.10">
    <property type="entry name" value="Antifreeze-like/N-acetylneuraminic acid synthase C-terminal domain"/>
    <property type="match status" value="1"/>
</dbReference>
<dbReference type="OrthoDB" id="9781701at2"/>
<feature type="domain" description="Cupin type-2" evidence="2">
    <location>
        <begin position="406"/>
        <end position="460"/>
    </location>
</feature>
<protein>
    <submittedName>
        <fullName evidence="4">Cupin domain-containing protein</fullName>
    </submittedName>
</protein>
<dbReference type="Gene3D" id="2.60.120.10">
    <property type="entry name" value="Jelly Rolls"/>
    <property type="match status" value="1"/>
</dbReference>
<comment type="caution">
    <text evidence="4">The sequence shown here is derived from an EMBL/GenBank/DDBJ whole genome shotgun (WGS) entry which is preliminary data.</text>
</comment>
<dbReference type="GO" id="GO:0016051">
    <property type="term" value="P:carbohydrate biosynthetic process"/>
    <property type="evidence" value="ECO:0007669"/>
    <property type="project" value="InterPro"/>
</dbReference>
<dbReference type="InterPro" id="IPR013974">
    <property type="entry name" value="SAF"/>
</dbReference>
<name>A0A643F8H2_IDEDE</name>
<dbReference type="InterPro" id="IPR051690">
    <property type="entry name" value="PseI-like"/>
</dbReference>
<organism evidence="4 5">
    <name type="scientific">Ideonella dechloratans</name>
    <dbReference type="NCBI Taxonomy" id="36863"/>
    <lineage>
        <taxon>Bacteria</taxon>
        <taxon>Pseudomonadati</taxon>
        <taxon>Pseudomonadota</taxon>
        <taxon>Betaproteobacteria</taxon>
        <taxon>Burkholderiales</taxon>
        <taxon>Sphaerotilaceae</taxon>
        <taxon>Ideonella</taxon>
    </lineage>
</organism>